<gene>
    <name evidence="2" type="ORF">GP644_01865</name>
</gene>
<evidence type="ECO:0000313" key="2">
    <source>
        <dbReference type="EMBL" id="KAE9632547.1"/>
    </source>
</evidence>
<sequence>MHKWVLFGIGVIYALNALVMWFLPEWWYVTVPGITMMGPFNLHFVRDIGLIYLVSGLGLIYGIRAPQVAVFGCLWPALHALFHAWIFFQRGMPVDLVAATNLVLIQLPAWLSLWSAWSLIAVLKNRPHRS</sequence>
<dbReference type="AlphaFoldDB" id="A0A6A4RLE4"/>
<accession>A0A6A4RLE4</accession>
<keyword evidence="1" id="KW-1133">Transmembrane helix</keyword>
<evidence type="ECO:0000313" key="3">
    <source>
        <dbReference type="Proteomes" id="UP000441586"/>
    </source>
</evidence>
<dbReference type="Proteomes" id="UP000441586">
    <property type="component" value="Unassembled WGS sequence"/>
</dbReference>
<protein>
    <submittedName>
        <fullName evidence="2">Uncharacterized protein</fullName>
    </submittedName>
</protein>
<comment type="caution">
    <text evidence="2">The sequence shown here is derived from an EMBL/GenBank/DDBJ whole genome shotgun (WGS) entry which is preliminary data.</text>
</comment>
<evidence type="ECO:0000256" key="1">
    <source>
        <dbReference type="SAM" id="Phobius"/>
    </source>
</evidence>
<keyword evidence="1" id="KW-0472">Membrane</keyword>
<name>A0A6A4RLE4_9RHOB</name>
<feature type="transmembrane region" description="Helical" evidence="1">
    <location>
        <begin position="103"/>
        <end position="123"/>
    </location>
</feature>
<feature type="transmembrane region" description="Helical" evidence="1">
    <location>
        <begin position="5"/>
        <end position="23"/>
    </location>
</feature>
<dbReference type="EMBL" id="WSFO01000001">
    <property type="protein sequence ID" value="KAE9632547.1"/>
    <property type="molecule type" value="Genomic_DNA"/>
</dbReference>
<feature type="transmembrane region" description="Helical" evidence="1">
    <location>
        <begin position="68"/>
        <end position="88"/>
    </location>
</feature>
<feature type="transmembrane region" description="Helical" evidence="1">
    <location>
        <begin position="43"/>
        <end position="61"/>
    </location>
</feature>
<organism evidence="2 3">
    <name type="scientific">Parasedimentitalea maritima</name>
    <dbReference type="NCBI Taxonomy" id="2578117"/>
    <lineage>
        <taxon>Bacteria</taxon>
        <taxon>Pseudomonadati</taxon>
        <taxon>Pseudomonadota</taxon>
        <taxon>Alphaproteobacteria</taxon>
        <taxon>Rhodobacterales</taxon>
        <taxon>Paracoccaceae</taxon>
        <taxon>Parasedimentitalea</taxon>
    </lineage>
</organism>
<proteinExistence type="predicted"/>
<dbReference type="RefSeq" id="WP_158976606.1">
    <property type="nucleotide sequence ID" value="NZ_WSFO01000001.1"/>
</dbReference>
<keyword evidence="1" id="KW-0812">Transmembrane</keyword>
<reference evidence="2 3" key="1">
    <citation type="submission" date="2019-12" db="EMBL/GenBank/DDBJ databases">
        <authorList>
            <person name="Zhang Y.-J."/>
        </authorList>
    </citation>
    <scope>NUCLEOTIDE SEQUENCE [LARGE SCALE GENOMIC DNA]</scope>
    <source>
        <strain evidence="2 3">H18S-6</strain>
    </source>
</reference>